<dbReference type="EMBL" id="AAVP02000003">
    <property type="protein sequence ID" value="EDK24789.1"/>
    <property type="molecule type" value="Genomic_DNA"/>
</dbReference>
<comment type="caution">
    <text evidence="1">The sequence shown here is derived from an EMBL/GenBank/DDBJ whole genome shotgun (WGS) entry which is preliminary data.</text>
</comment>
<dbReference type="Proteomes" id="UP000003577">
    <property type="component" value="Unassembled WGS sequence"/>
</dbReference>
<accession>A5KLF1</accession>
<dbReference type="RefSeq" id="WP_004845076.1">
    <property type="nucleotide sequence ID" value="NZ_DS264344.1"/>
</dbReference>
<reference evidence="1 2" key="2">
    <citation type="submission" date="2007-04" db="EMBL/GenBank/DDBJ databases">
        <title>Draft genome sequence of Ruminococcus torques (ATCC 27756).</title>
        <authorList>
            <person name="Sudarsanam P."/>
            <person name="Ley R."/>
            <person name="Guruge J."/>
            <person name="Turnbaugh P.J."/>
            <person name="Mahowald M."/>
            <person name="Liep D."/>
            <person name="Gordon J."/>
        </authorList>
    </citation>
    <scope>NUCLEOTIDE SEQUENCE [LARGE SCALE GENOMIC DNA]</scope>
    <source>
        <strain evidence="1 2">ATCC 27756</strain>
    </source>
</reference>
<reference evidence="1 2" key="1">
    <citation type="submission" date="2007-03" db="EMBL/GenBank/DDBJ databases">
        <authorList>
            <person name="Fulton L."/>
            <person name="Clifton S."/>
            <person name="Fulton B."/>
            <person name="Xu J."/>
            <person name="Minx P."/>
            <person name="Pepin K.H."/>
            <person name="Johnson M."/>
            <person name="Thiruvilangam P."/>
            <person name="Bhonagiri V."/>
            <person name="Nash W.E."/>
            <person name="Mardis E.R."/>
            <person name="Wilson R.K."/>
        </authorList>
    </citation>
    <scope>NUCLEOTIDE SEQUENCE [LARGE SCALE GENOMIC DNA]</scope>
    <source>
        <strain evidence="1 2">ATCC 27756</strain>
    </source>
</reference>
<name>A5KLF1_9FIRM</name>
<evidence type="ECO:0000313" key="1">
    <source>
        <dbReference type="EMBL" id="EDK24789.1"/>
    </source>
</evidence>
<dbReference type="GeneID" id="97328718"/>
<gene>
    <name evidence="1" type="ORF">RUMTOR_01055</name>
</gene>
<dbReference type="PaxDb" id="411460-RUMTOR_01055"/>
<organism evidence="1 2">
    <name type="scientific">[Ruminococcus] torques ATCC 27756</name>
    <dbReference type="NCBI Taxonomy" id="411460"/>
    <lineage>
        <taxon>Bacteria</taxon>
        <taxon>Bacillati</taxon>
        <taxon>Bacillota</taxon>
        <taxon>Clostridia</taxon>
        <taxon>Lachnospirales</taxon>
        <taxon>Lachnospiraceae</taxon>
        <taxon>Mediterraneibacter</taxon>
    </lineage>
</organism>
<dbReference type="HOGENOM" id="CLU_210429_0_0_9"/>
<protein>
    <submittedName>
        <fullName evidence="1">Uncharacterized protein</fullName>
    </submittedName>
</protein>
<sequence length="47" mass="5202">MGLGLDGMQKMNGAINVDFMTEEEIHQKLEAGYKDMESGKVREASIV</sequence>
<proteinExistence type="predicted"/>
<dbReference type="AlphaFoldDB" id="A5KLF1"/>
<evidence type="ECO:0000313" key="2">
    <source>
        <dbReference type="Proteomes" id="UP000003577"/>
    </source>
</evidence>